<dbReference type="Gene3D" id="3.40.50.150">
    <property type="entry name" value="Vaccinia Virus protein VP39"/>
    <property type="match status" value="1"/>
</dbReference>
<dbReference type="PROSITE" id="PS51608">
    <property type="entry name" value="SAM_MT_UBIE"/>
    <property type="match status" value="1"/>
</dbReference>
<dbReference type="RefSeq" id="WP_120630104.1">
    <property type="nucleotide sequence ID" value="NZ_RAWG01000447.1"/>
</dbReference>
<dbReference type="AlphaFoldDB" id="A0A3A8MXJ5"/>
<dbReference type="EMBL" id="RAWG01000447">
    <property type="protein sequence ID" value="RKH31604.1"/>
    <property type="molecule type" value="Genomic_DNA"/>
</dbReference>
<organism evidence="3 4">
    <name type="scientific">Corallococcus sicarius</name>
    <dbReference type="NCBI Taxonomy" id="2316726"/>
    <lineage>
        <taxon>Bacteria</taxon>
        <taxon>Pseudomonadati</taxon>
        <taxon>Myxococcota</taxon>
        <taxon>Myxococcia</taxon>
        <taxon>Myxococcales</taxon>
        <taxon>Cystobacterineae</taxon>
        <taxon>Myxococcaceae</taxon>
        <taxon>Corallococcus</taxon>
    </lineage>
</organism>
<feature type="domain" description="Methyltransferase" evidence="2">
    <location>
        <begin position="47"/>
        <end position="154"/>
    </location>
</feature>
<evidence type="ECO:0000259" key="2">
    <source>
        <dbReference type="Pfam" id="PF13847"/>
    </source>
</evidence>
<dbReference type="Proteomes" id="UP000273405">
    <property type="component" value="Unassembled WGS sequence"/>
</dbReference>
<dbReference type="OrthoDB" id="9795634at2"/>
<dbReference type="GO" id="GO:0009234">
    <property type="term" value="P:menaquinone biosynthetic process"/>
    <property type="evidence" value="ECO:0007669"/>
    <property type="project" value="UniProtKB-KW"/>
</dbReference>
<dbReference type="GO" id="GO:0032259">
    <property type="term" value="P:methylation"/>
    <property type="evidence" value="ECO:0007669"/>
    <property type="project" value="UniProtKB-KW"/>
</dbReference>
<dbReference type="Pfam" id="PF13847">
    <property type="entry name" value="Methyltransf_31"/>
    <property type="match status" value="1"/>
</dbReference>
<dbReference type="PANTHER" id="PTHR43591">
    <property type="entry name" value="METHYLTRANSFERASE"/>
    <property type="match status" value="1"/>
</dbReference>
<dbReference type="InterPro" id="IPR004033">
    <property type="entry name" value="UbiE/COQ5_MeTrFase"/>
</dbReference>
<keyword evidence="1" id="KW-0474">Menaquinone biosynthesis</keyword>
<proteinExistence type="predicted"/>
<name>A0A3A8MXJ5_9BACT</name>
<dbReference type="GO" id="GO:0008168">
    <property type="term" value="F:methyltransferase activity"/>
    <property type="evidence" value="ECO:0007669"/>
    <property type="project" value="UniProtKB-KW"/>
</dbReference>
<protein>
    <submittedName>
        <fullName evidence="3">Methyltransferase domain-containing protein</fullName>
    </submittedName>
</protein>
<keyword evidence="3" id="KW-0808">Transferase</keyword>
<dbReference type="CDD" id="cd02440">
    <property type="entry name" value="AdoMet_MTases"/>
    <property type="match status" value="1"/>
</dbReference>
<keyword evidence="4" id="KW-1185">Reference proteome</keyword>
<dbReference type="InterPro" id="IPR025714">
    <property type="entry name" value="Methyltranfer_dom"/>
</dbReference>
<reference evidence="4" key="1">
    <citation type="submission" date="2018-09" db="EMBL/GenBank/DDBJ databases">
        <authorList>
            <person name="Livingstone P.G."/>
            <person name="Whitworth D.E."/>
        </authorList>
    </citation>
    <scope>NUCLEOTIDE SEQUENCE [LARGE SCALE GENOMIC DNA]</scope>
    <source>
        <strain evidence="4">CA040B</strain>
    </source>
</reference>
<dbReference type="SUPFAM" id="SSF53335">
    <property type="entry name" value="S-adenosyl-L-methionine-dependent methyltransferases"/>
    <property type="match status" value="1"/>
</dbReference>
<evidence type="ECO:0000313" key="3">
    <source>
        <dbReference type="EMBL" id="RKH31604.1"/>
    </source>
</evidence>
<sequence length="288" mass="32010">MSNTPREQQEASRARMVEFWRYYDAMEARLSRPLTERMLELAGVSPRMQVLDVACGRGEPAIPAAHRVGPQGQVLGIDLVDGVLELARERARQEGLENITFQVADAEALEVGARTFDVATVRWGLMYMREPERALASIHRALKPGGVLVIASWAEPARVPWASLARRILERYREVPPLPRADEPGVFRHADPARLEAALERNGFSVEASEEWEVPVVEAHDASDIVNWIRQLGGPVVKLVGELPEPRQRAWEAELLAELEKRRAGERVTLGGVTRLTLGTALAARGRA</sequence>
<dbReference type="InterPro" id="IPR029063">
    <property type="entry name" value="SAM-dependent_MTases_sf"/>
</dbReference>
<gene>
    <name evidence="3" type="ORF">D7X12_38255</name>
</gene>
<comment type="caution">
    <text evidence="3">The sequence shown here is derived from an EMBL/GenBank/DDBJ whole genome shotgun (WGS) entry which is preliminary data.</text>
</comment>
<evidence type="ECO:0000256" key="1">
    <source>
        <dbReference type="ARBA" id="ARBA00022428"/>
    </source>
</evidence>
<keyword evidence="3" id="KW-0489">Methyltransferase</keyword>
<accession>A0A3A8MXJ5</accession>
<evidence type="ECO:0000313" key="4">
    <source>
        <dbReference type="Proteomes" id="UP000273405"/>
    </source>
</evidence>